<name>A0A5C3FEI4_PSEA2</name>
<comment type="subcellular location">
    <subcellularLocation>
        <location evidence="1">Membrane</location>
        <topology evidence="1">Multi-pass membrane protein</topology>
    </subcellularLocation>
</comment>
<dbReference type="OrthoDB" id="2549609at2759"/>
<dbReference type="GO" id="GO:0022857">
    <property type="term" value="F:transmembrane transporter activity"/>
    <property type="evidence" value="ECO:0007669"/>
    <property type="project" value="InterPro"/>
</dbReference>
<evidence type="ECO:0000256" key="4">
    <source>
        <dbReference type="ARBA" id="ARBA00023136"/>
    </source>
</evidence>
<dbReference type="GO" id="GO:0016020">
    <property type="term" value="C:membrane"/>
    <property type="evidence" value="ECO:0007669"/>
    <property type="project" value="UniProtKB-SubCell"/>
</dbReference>
<feature type="transmembrane region" description="Helical" evidence="6">
    <location>
        <begin position="61"/>
        <end position="79"/>
    </location>
</feature>
<evidence type="ECO:0000256" key="5">
    <source>
        <dbReference type="SAM" id="MobiDB-lite"/>
    </source>
</evidence>
<dbReference type="Proteomes" id="UP000325008">
    <property type="component" value="Unassembled WGS sequence"/>
</dbReference>
<feature type="compositionally biased region" description="Basic and acidic residues" evidence="5">
    <location>
        <begin position="1"/>
        <end position="11"/>
    </location>
</feature>
<feature type="transmembrane region" description="Helical" evidence="6">
    <location>
        <begin position="165"/>
        <end position="187"/>
    </location>
</feature>
<evidence type="ECO:0000256" key="2">
    <source>
        <dbReference type="ARBA" id="ARBA00022692"/>
    </source>
</evidence>
<accession>A0A5C3FEI4</accession>
<feature type="transmembrane region" description="Helical" evidence="6">
    <location>
        <begin position="285"/>
        <end position="305"/>
    </location>
</feature>
<feature type="compositionally biased region" description="Low complexity" evidence="5">
    <location>
        <begin position="323"/>
        <end position="348"/>
    </location>
</feature>
<dbReference type="Pfam" id="PF07690">
    <property type="entry name" value="MFS_1"/>
    <property type="match status" value="1"/>
</dbReference>
<evidence type="ECO:0000256" key="6">
    <source>
        <dbReference type="SAM" id="Phobius"/>
    </source>
</evidence>
<reference evidence="7" key="1">
    <citation type="submission" date="2018-03" db="EMBL/GenBank/DDBJ databases">
        <authorList>
            <person name="Guldener U."/>
        </authorList>
    </citation>
    <scope>NUCLEOTIDE SEQUENCE [LARGE SCALE GENOMIC DNA]</scope>
    <source>
        <strain evidence="7">ATCC34888</strain>
    </source>
</reference>
<sequence length="612" mass="67107">MTRELEPDRNETTPLLSYRDRGDGERRWSIARRRSSAFLSFLSEPDDKDGDEFQEYHRKRAIYLMVFISTVYNIGVGIYNSFAVELIQTLACAEYYHVSSPSAPDATFPTLPTAGDPLEICSVPWVDKRTSQMATYSDTLTSISGCIVSLVLAKQILPRFSRRAVFIASILVSLVNCSLLAMLPTHYSFDSTVPSGSTVHPTVAMHLYIALCFVGGLFGAFQTALLLLGQVMMLDVCKEDEKTAAFAKIFASITLGMAIASVVIRLVLPAFHLNFSILHHTGPFSPFWVCVGVWLIALALATLFLPETKPLASRHGRSRRGSDASTATDASVSHIQTASPSTTQPSASRSLARRVMADLQETLGLFGYLVPYKPEAGAKRDYKLPLMMCALVFCDTITLIWSNLVVFCSTHLHFGPPEVTTLLGLLGATKGLYSLFALPWIVKIVHRAVKRRMRDEMVAASIEELPSEVRIAKREQSVIFTDQIVAMASLSCDCLGFIAMGVAASHLSVSGIYGTVFFLLLGAGALPSIQALNVDLFLAQDRPAEDPVAARDAFVGFLNLLQIALYTFCPLINNAIYTWSVDHNLPALVFLWTATLSFTSLFFVSTASLFAK</sequence>
<keyword evidence="8" id="KW-1185">Reference proteome</keyword>
<feature type="region of interest" description="Disordered" evidence="5">
    <location>
        <begin position="1"/>
        <end position="21"/>
    </location>
</feature>
<protein>
    <submittedName>
        <fullName evidence="7">Uncharacterized protein</fullName>
    </submittedName>
</protein>
<keyword evidence="3 6" id="KW-1133">Transmembrane helix</keyword>
<dbReference type="AlphaFoldDB" id="A0A5C3FEI4"/>
<evidence type="ECO:0000256" key="1">
    <source>
        <dbReference type="ARBA" id="ARBA00004141"/>
    </source>
</evidence>
<evidence type="ECO:0000313" key="8">
    <source>
        <dbReference type="Proteomes" id="UP000325008"/>
    </source>
</evidence>
<comment type="caution">
    <text evidence="7">The sequence shown here is derived from an EMBL/GenBank/DDBJ whole genome shotgun (WGS) entry which is preliminary data.</text>
</comment>
<feature type="transmembrane region" description="Helical" evidence="6">
    <location>
        <begin position="511"/>
        <end position="532"/>
    </location>
</feature>
<feature type="transmembrane region" description="Helical" evidence="6">
    <location>
        <begin position="133"/>
        <end position="153"/>
    </location>
</feature>
<dbReference type="InterPro" id="IPR036259">
    <property type="entry name" value="MFS_trans_sf"/>
</dbReference>
<gene>
    <name evidence="7" type="ORF">PSANT_00516</name>
</gene>
<feature type="region of interest" description="Disordered" evidence="5">
    <location>
        <begin position="312"/>
        <end position="349"/>
    </location>
</feature>
<feature type="transmembrane region" description="Helical" evidence="6">
    <location>
        <begin position="207"/>
        <end position="228"/>
    </location>
</feature>
<evidence type="ECO:0000256" key="3">
    <source>
        <dbReference type="ARBA" id="ARBA00022989"/>
    </source>
</evidence>
<dbReference type="InterPro" id="IPR011701">
    <property type="entry name" value="MFS"/>
</dbReference>
<feature type="transmembrane region" description="Helical" evidence="6">
    <location>
        <begin position="422"/>
        <end position="445"/>
    </location>
</feature>
<dbReference type="RefSeq" id="XP_014659590.1">
    <property type="nucleotide sequence ID" value="XM_014804104.1"/>
</dbReference>
<feature type="transmembrane region" description="Helical" evidence="6">
    <location>
        <begin position="384"/>
        <end position="402"/>
    </location>
</feature>
<dbReference type="Gene3D" id="1.20.1250.20">
    <property type="entry name" value="MFS general substrate transporter like domains"/>
    <property type="match status" value="1"/>
</dbReference>
<keyword evidence="2 6" id="KW-0812">Transmembrane</keyword>
<proteinExistence type="predicted"/>
<keyword evidence="4 6" id="KW-0472">Membrane</keyword>
<feature type="transmembrane region" description="Helical" evidence="6">
    <location>
        <begin position="589"/>
        <end position="611"/>
    </location>
</feature>
<feature type="transmembrane region" description="Helical" evidence="6">
    <location>
        <begin position="553"/>
        <end position="577"/>
    </location>
</feature>
<organism evidence="7 8">
    <name type="scientific">Pseudozyma antarctica</name>
    <name type="common">Yeast</name>
    <name type="synonym">Candida antarctica</name>
    <dbReference type="NCBI Taxonomy" id="84753"/>
    <lineage>
        <taxon>Eukaryota</taxon>
        <taxon>Fungi</taxon>
        <taxon>Dikarya</taxon>
        <taxon>Basidiomycota</taxon>
        <taxon>Ustilaginomycotina</taxon>
        <taxon>Ustilaginomycetes</taxon>
        <taxon>Ustilaginales</taxon>
        <taxon>Ustilaginaceae</taxon>
        <taxon>Moesziomyces</taxon>
    </lineage>
</organism>
<dbReference type="EMBL" id="OOIQ01000001">
    <property type="protein sequence ID" value="SPO42832.1"/>
    <property type="molecule type" value="Genomic_DNA"/>
</dbReference>
<dbReference type="PANTHER" id="PTHR23507">
    <property type="entry name" value="ZGC:174356"/>
    <property type="match status" value="1"/>
</dbReference>
<dbReference type="PANTHER" id="PTHR23507:SF1">
    <property type="entry name" value="FI18259P1-RELATED"/>
    <property type="match status" value="1"/>
</dbReference>
<evidence type="ECO:0000313" key="7">
    <source>
        <dbReference type="EMBL" id="SPO42832.1"/>
    </source>
</evidence>
<dbReference type="SUPFAM" id="SSF103473">
    <property type="entry name" value="MFS general substrate transporter"/>
    <property type="match status" value="1"/>
</dbReference>
<feature type="transmembrane region" description="Helical" evidence="6">
    <location>
        <begin position="249"/>
        <end position="273"/>
    </location>
</feature>